<reference evidence="1 2" key="1">
    <citation type="journal article" date="2017" name="Front. Microbiol.">
        <title>Double-Face Meets the Bacterial World: The Opportunistic Pathogen Stenotrophomonas maltophilia.</title>
        <authorList>
            <person name="Lira F."/>
            <person name="Berg G."/>
            <person name="Martinez J.L."/>
        </authorList>
    </citation>
    <scope>NUCLEOTIDE SEQUENCE [LARGE SCALE GENOMIC DNA]</scope>
    <source>
        <strain evidence="1 2">EA1</strain>
    </source>
</reference>
<proteinExistence type="predicted"/>
<evidence type="ECO:0000313" key="1">
    <source>
        <dbReference type="EMBL" id="PJL33943.1"/>
    </source>
</evidence>
<comment type="caution">
    <text evidence="1">The sequence shown here is derived from an EMBL/GenBank/DDBJ whole genome shotgun (WGS) entry which is preliminary data.</text>
</comment>
<dbReference type="EMBL" id="NEQV01000001">
    <property type="protein sequence ID" value="PJL33943.1"/>
    <property type="molecule type" value="Genomic_DNA"/>
</dbReference>
<gene>
    <name evidence="1" type="ORF">B9Y64_02290</name>
</gene>
<dbReference type="AlphaFoldDB" id="A0A2J0UGG9"/>
<sequence length="59" mass="6672">MIVWIGLLCVHNPSDPYLTDLVLIEALIFMDGGLFRLAESGRIQPSTYGKVLMDDLRYT</sequence>
<dbReference type="Proteomes" id="UP000230167">
    <property type="component" value="Unassembled WGS sequence"/>
</dbReference>
<evidence type="ECO:0000313" key="2">
    <source>
        <dbReference type="Proteomes" id="UP000230167"/>
    </source>
</evidence>
<protein>
    <submittedName>
        <fullName evidence="1">Uncharacterized protein</fullName>
    </submittedName>
</protein>
<name>A0A2J0UGG9_STEMA</name>
<organism evidence="1 2">
    <name type="scientific">Stenotrophomonas maltophilia</name>
    <name type="common">Pseudomonas maltophilia</name>
    <name type="synonym">Xanthomonas maltophilia</name>
    <dbReference type="NCBI Taxonomy" id="40324"/>
    <lineage>
        <taxon>Bacteria</taxon>
        <taxon>Pseudomonadati</taxon>
        <taxon>Pseudomonadota</taxon>
        <taxon>Gammaproteobacteria</taxon>
        <taxon>Lysobacterales</taxon>
        <taxon>Lysobacteraceae</taxon>
        <taxon>Stenotrophomonas</taxon>
        <taxon>Stenotrophomonas maltophilia group</taxon>
    </lineage>
</organism>
<accession>A0A2J0UGG9</accession>